<dbReference type="Proteomes" id="UP001187415">
    <property type="component" value="Unassembled WGS sequence"/>
</dbReference>
<name>A0AA88NH06_CHASR</name>
<evidence type="ECO:0000313" key="1">
    <source>
        <dbReference type="EMBL" id="KAK2857032.1"/>
    </source>
</evidence>
<protein>
    <submittedName>
        <fullName evidence="1">Uncharacterized protein</fullName>
    </submittedName>
</protein>
<dbReference type="EMBL" id="JAUPFM010000003">
    <property type="protein sequence ID" value="KAK2857032.1"/>
    <property type="molecule type" value="Genomic_DNA"/>
</dbReference>
<keyword evidence="2" id="KW-1185">Reference proteome</keyword>
<accession>A0AA88NH06</accession>
<proteinExistence type="predicted"/>
<dbReference type="AlphaFoldDB" id="A0AA88NH06"/>
<sequence length="105" mass="12155">MLGTYCGARYRLSHGAALSASDTEARRPAVIKRFKCNSVARLLRRCSCHMIWLYTLRREPTAKICIAHLLYVECFSPFQKLNGECLGSRIYLRLVNLFPCFSFRF</sequence>
<evidence type="ECO:0000313" key="2">
    <source>
        <dbReference type="Proteomes" id="UP001187415"/>
    </source>
</evidence>
<comment type="caution">
    <text evidence="1">The sequence shown here is derived from an EMBL/GenBank/DDBJ whole genome shotgun (WGS) entry which is preliminary data.</text>
</comment>
<reference evidence="1" key="1">
    <citation type="submission" date="2023-07" db="EMBL/GenBank/DDBJ databases">
        <title>Chromosome-level Genome Assembly of Striped Snakehead (Channa striata).</title>
        <authorList>
            <person name="Liu H."/>
        </authorList>
    </citation>
    <scope>NUCLEOTIDE SEQUENCE</scope>
    <source>
        <strain evidence="1">Gz</strain>
        <tissue evidence="1">Muscle</tissue>
    </source>
</reference>
<gene>
    <name evidence="1" type="ORF">Q5P01_005767</name>
</gene>
<organism evidence="1 2">
    <name type="scientific">Channa striata</name>
    <name type="common">Snakehead murrel</name>
    <name type="synonym">Ophicephalus striatus</name>
    <dbReference type="NCBI Taxonomy" id="64152"/>
    <lineage>
        <taxon>Eukaryota</taxon>
        <taxon>Metazoa</taxon>
        <taxon>Chordata</taxon>
        <taxon>Craniata</taxon>
        <taxon>Vertebrata</taxon>
        <taxon>Euteleostomi</taxon>
        <taxon>Actinopterygii</taxon>
        <taxon>Neopterygii</taxon>
        <taxon>Teleostei</taxon>
        <taxon>Neoteleostei</taxon>
        <taxon>Acanthomorphata</taxon>
        <taxon>Anabantaria</taxon>
        <taxon>Anabantiformes</taxon>
        <taxon>Channoidei</taxon>
        <taxon>Channidae</taxon>
        <taxon>Channa</taxon>
    </lineage>
</organism>